<keyword evidence="13" id="KW-0862">Zinc</keyword>
<proteinExistence type="inferred from homology"/>
<dbReference type="InterPro" id="IPR050071">
    <property type="entry name" value="Dehydroquinate_synthase"/>
</dbReference>
<keyword evidence="14" id="KW-0520">NAD</keyword>
<dbReference type="AlphaFoldDB" id="A0A239ZA28"/>
<keyword evidence="9" id="KW-0963">Cytoplasm</keyword>
<dbReference type="RefSeq" id="WP_095087962.1">
    <property type="nucleotide sequence ID" value="NZ_BMDM01000002.1"/>
</dbReference>
<comment type="catalytic activity">
    <reaction evidence="1">
        <text>7-phospho-2-dehydro-3-deoxy-D-arabino-heptonate = 3-dehydroquinate + phosphate</text>
        <dbReference type="Rhea" id="RHEA:21968"/>
        <dbReference type="ChEBI" id="CHEBI:32364"/>
        <dbReference type="ChEBI" id="CHEBI:43474"/>
        <dbReference type="ChEBI" id="CHEBI:58394"/>
        <dbReference type="EC" id="4.2.3.4"/>
    </reaction>
</comment>
<dbReference type="PANTHER" id="PTHR43622:SF7">
    <property type="entry name" value="3-DEHYDROQUINATE SYNTHASE, CHLOROPLASTIC"/>
    <property type="match status" value="1"/>
</dbReference>
<keyword evidence="11" id="KW-0479">Metal-binding</keyword>
<dbReference type="InterPro" id="IPR030963">
    <property type="entry name" value="DHQ_synth_fam"/>
</dbReference>
<organism evidence="21 22">
    <name type="scientific">Mammaliicoccus stepanovicii</name>
    <dbReference type="NCBI Taxonomy" id="643214"/>
    <lineage>
        <taxon>Bacteria</taxon>
        <taxon>Bacillati</taxon>
        <taxon>Bacillota</taxon>
        <taxon>Bacilli</taxon>
        <taxon>Bacillales</taxon>
        <taxon>Staphylococcaceae</taxon>
        <taxon>Mammaliicoccus</taxon>
    </lineage>
</organism>
<dbReference type="GO" id="GO:0008652">
    <property type="term" value="P:amino acid biosynthetic process"/>
    <property type="evidence" value="ECO:0007669"/>
    <property type="project" value="UniProtKB-KW"/>
</dbReference>
<reference evidence="21 22" key="1">
    <citation type="submission" date="2017-06" db="EMBL/GenBank/DDBJ databases">
        <authorList>
            <consortium name="Pathogen Informatics"/>
        </authorList>
    </citation>
    <scope>NUCLEOTIDE SEQUENCE [LARGE SCALE GENOMIC DNA]</scope>
    <source>
        <strain evidence="21 22">NCTC13839</strain>
    </source>
</reference>
<evidence type="ECO:0000259" key="20">
    <source>
        <dbReference type="Pfam" id="PF24621"/>
    </source>
</evidence>
<comment type="cofactor">
    <cofactor evidence="3">
        <name>Co(2+)</name>
        <dbReference type="ChEBI" id="CHEBI:48828"/>
    </cofactor>
</comment>
<evidence type="ECO:0000256" key="5">
    <source>
        <dbReference type="ARBA" id="ARBA00004661"/>
    </source>
</evidence>
<dbReference type="PIRSF" id="PIRSF001455">
    <property type="entry name" value="DHQ_synth"/>
    <property type="match status" value="1"/>
</dbReference>
<dbReference type="InterPro" id="IPR016037">
    <property type="entry name" value="DHQ_synth_AroB"/>
</dbReference>
<evidence type="ECO:0000256" key="3">
    <source>
        <dbReference type="ARBA" id="ARBA00001941"/>
    </source>
</evidence>
<dbReference type="Pfam" id="PF24621">
    <property type="entry name" value="DHQS_C"/>
    <property type="match status" value="1"/>
</dbReference>
<dbReference type="Proteomes" id="UP000242084">
    <property type="component" value="Chromosome 1"/>
</dbReference>
<evidence type="ECO:0000256" key="17">
    <source>
        <dbReference type="ARBA" id="ARBA00023285"/>
    </source>
</evidence>
<name>A0A239ZA28_9STAP</name>
<evidence type="ECO:0000256" key="11">
    <source>
        <dbReference type="ARBA" id="ARBA00022723"/>
    </source>
</evidence>
<evidence type="ECO:0000256" key="2">
    <source>
        <dbReference type="ARBA" id="ARBA00001911"/>
    </source>
</evidence>
<evidence type="ECO:0000256" key="15">
    <source>
        <dbReference type="ARBA" id="ARBA00023141"/>
    </source>
</evidence>
<evidence type="ECO:0000256" key="6">
    <source>
        <dbReference type="ARBA" id="ARBA00005412"/>
    </source>
</evidence>
<evidence type="ECO:0000256" key="12">
    <source>
        <dbReference type="ARBA" id="ARBA00022741"/>
    </source>
</evidence>
<comment type="cofactor">
    <cofactor evidence="2">
        <name>NAD(+)</name>
        <dbReference type="ChEBI" id="CHEBI:57540"/>
    </cofactor>
</comment>
<keyword evidence="17" id="KW-0170">Cobalt</keyword>
<evidence type="ECO:0000313" key="21">
    <source>
        <dbReference type="EMBL" id="SNV67484.1"/>
    </source>
</evidence>
<keyword evidence="15" id="KW-0057">Aromatic amino acid biosynthesis</keyword>
<dbReference type="GO" id="GO:0009073">
    <property type="term" value="P:aromatic amino acid family biosynthetic process"/>
    <property type="evidence" value="ECO:0007669"/>
    <property type="project" value="UniProtKB-KW"/>
</dbReference>
<evidence type="ECO:0000256" key="1">
    <source>
        <dbReference type="ARBA" id="ARBA00001393"/>
    </source>
</evidence>
<dbReference type="CDD" id="cd08195">
    <property type="entry name" value="DHQS"/>
    <property type="match status" value="1"/>
</dbReference>
<dbReference type="EMBL" id="LT906462">
    <property type="protein sequence ID" value="SNV67484.1"/>
    <property type="molecule type" value="Genomic_DNA"/>
</dbReference>
<dbReference type="GO" id="GO:0000166">
    <property type="term" value="F:nucleotide binding"/>
    <property type="evidence" value="ECO:0007669"/>
    <property type="project" value="UniProtKB-KW"/>
</dbReference>
<keyword evidence="22" id="KW-1185">Reference proteome</keyword>
<keyword evidence="16 21" id="KW-0456">Lyase</keyword>
<comment type="subcellular location">
    <subcellularLocation>
        <location evidence="4">Cytoplasm</location>
    </subcellularLocation>
</comment>
<keyword evidence="12" id="KW-0547">Nucleotide-binding</keyword>
<dbReference type="NCBIfam" id="TIGR01357">
    <property type="entry name" value="aroB"/>
    <property type="match status" value="1"/>
</dbReference>
<evidence type="ECO:0000256" key="18">
    <source>
        <dbReference type="NCBIfam" id="TIGR01357"/>
    </source>
</evidence>
<gene>
    <name evidence="21" type="primary">aroB</name>
    <name evidence="21" type="ORF">SAMEA4384403_01311</name>
</gene>
<dbReference type="GO" id="GO:0005737">
    <property type="term" value="C:cytoplasm"/>
    <property type="evidence" value="ECO:0007669"/>
    <property type="project" value="UniProtKB-SubCell"/>
</dbReference>
<evidence type="ECO:0000256" key="14">
    <source>
        <dbReference type="ARBA" id="ARBA00023027"/>
    </source>
</evidence>
<evidence type="ECO:0000259" key="19">
    <source>
        <dbReference type="Pfam" id="PF01761"/>
    </source>
</evidence>
<evidence type="ECO:0000256" key="7">
    <source>
        <dbReference type="ARBA" id="ARBA00013031"/>
    </source>
</evidence>
<dbReference type="KEGG" id="sste:SAMEA4384403_1311"/>
<accession>A0A239ZA28</accession>
<evidence type="ECO:0000256" key="9">
    <source>
        <dbReference type="ARBA" id="ARBA00022490"/>
    </source>
</evidence>
<evidence type="ECO:0000256" key="16">
    <source>
        <dbReference type="ARBA" id="ARBA00023239"/>
    </source>
</evidence>
<protein>
    <recommendedName>
        <fullName evidence="8 18">3-dehydroquinate synthase</fullName>
        <ecNumber evidence="7 18">4.2.3.4</ecNumber>
    </recommendedName>
</protein>
<comment type="similarity">
    <text evidence="6">Belongs to the sugar phosphate cyclases superfamily. Dehydroquinate synthase family.</text>
</comment>
<dbReference type="Gene3D" id="1.20.1090.10">
    <property type="entry name" value="Dehydroquinate synthase-like - alpha domain"/>
    <property type="match status" value="1"/>
</dbReference>
<dbReference type="SUPFAM" id="SSF56796">
    <property type="entry name" value="Dehydroquinate synthase-like"/>
    <property type="match status" value="1"/>
</dbReference>
<evidence type="ECO:0000313" key="22">
    <source>
        <dbReference type="Proteomes" id="UP000242084"/>
    </source>
</evidence>
<feature type="domain" description="3-dehydroquinate synthase C-terminal" evidence="20">
    <location>
        <begin position="175"/>
        <end position="320"/>
    </location>
</feature>
<feature type="domain" description="3-dehydroquinate synthase N-terminal" evidence="19">
    <location>
        <begin position="63"/>
        <end position="173"/>
    </location>
</feature>
<comment type="pathway">
    <text evidence="5">Metabolic intermediate biosynthesis; chorismate biosynthesis; chorismate from D-erythrose 4-phosphate and phosphoenolpyruvate: step 2/7.</text>
</comment>
<sequence>MIFETTYPNNNYPIILKEHALSELHAFFKEDEQNIVLIDQDVYQLHRQYIKSCLSQYDIKFLTIVSGEACKDLSYFESVCDKLLSMNITRQSQLIAIGGGATGDFVGFLAATLLRGIDFIQVPTTLLAHDSAIGGKVGINSTVGKNLIGAFHRPRAVIYDLYFLNTLPTTEIRSGYGEIYKHAILNSEEKVNQLMNVYPSIKELERLNDIEHYLKMGIETKLKIVIEDEFESGVRKNLNLGHTFGHGLEYLTKISHGEAVMIGILFQKVINQHITHYDNHDSIFKFINYLKEIGYPLSILYAVETEIDAIFEYMKKDKKNIGQSIQMVLQDGDGSFTIESVSKEQVLDAFTELKSLINE</sequence>
<dbReference type="Pfam" id="PF01761">
    <property type="entry name" value="DHQ_synthase"/>
    <property type="match status" value="1"/>
</dbReference>
<dbReference type="Gene3D" id="3.40.50.1970">
    <property type="match status" value="1"/>
</dbReference>
<evidence type="ECO:0000256" key="8">
    <source>
        <dbReference type="ARBA" id="ARBA00017684"/>
    </source>
</evidence>
<dbReference type="OrthoDB" id="9806583at2"/>
<keyword evidence="10" id="KW-0028">Amino-acid biosynthesis</keyword>
<dbReference type="InterPro" id="IPR056179">
    <property type="entry name" value="DHQS_C"/>
</dbReference>
<evidence type="ECO:0000256" key="13">
    <source>
        <dbReference type="ARBA" id="ARBA00022833"/>
    </source>
</evidence>
<dbReference type="PANTHER" id="PTHR43622">
    <property type="entry name" value="3-DEHYDROQUINATE SYNTHASE"/>
    <property type="match status" value="1"/>
</dbReference>
<dbReference type="GO" id="GO:0003856">
    <property type="term" value="F:3-dehydroquinate synthase activity"/>
    <property type="evidence" value="ECO:0007669"/>
    <property type="project" value="UniProtKB-UniRule"/>
</dbReference>
<evidence type="ECO:0000256" key="4">
    <source>
        <dbReference type="ARBA" id="ARBA00004496"/>
    </source>
</evidence>
<dbReference type="EC" id="4.2.3.4" evidence="7 18"/>
<evidence type="ECO:0000256" key="10">
    <source>
        <dbReference type="ARBA" id="ARBA00022605"/>
    </source>
</evidence>
<dbReference type="GO" id="GO:0009423">
    <property type="term" value="P:chorismate biosynthetic process"/>
    <property type="evidence" value="ECO:0007669"/>
    <property type="project" value="UniProtKB-UniRule"/>
</dbReference>
<dbReference type="GO" id="GO:0046872">
    <property type="term" value="F:metal ion binding"/>
    <property type="evidence" value="ECO:0007669"/>
    <property type="project" value="UniProtKB-KW"/>
</dbReference>
<dbReference type="InterPro" id="IPR030960">
    <property type="entry name" value="DHQS/DOIS_N"/>
</dbReference>